<comment type="caution">
    <text evidence="2">The sequence shown here is derived from an EMBL/GenBank/DDBJ whole genome shotgun (WGS) entry which is preliminary data.</text>
</comment>
<keyword evidence="1" id="KW-0812">Transmembrane</keyword>
<dbReference type="STRING" id="1385512.N784_13065"/>
<protein>
    <submittedName>
        <fullName evidence="2">Uncharacterized protein</fullName>
    </submittedName>
</protein>
<keyword evidence="1" id="KW-0472">Membrane</keyword>
<keyword evidence="1" id="KW-1133">Transmembrane helix</keyword>
<dbReference type="EMBL" id="AVPG01000004">
    <property type="protein sequence ID" value="KGX88039.1"/>
    <property type="molecule type" value="Genomic_DNA"/>
</dbReference>
<reference evidence="2 3" key="1">
    <citation type="submission" date="2013-08" db="EMBL/GenBank/DDBJ databases">
        <authorList>
            <person name="Huang J."/>
            <person name="Wang G."/>
        </authorList>
    </citation>
    <scope>NUCLEOTIDE SEQUENCE [LARGE SCALE GENOMIC DNA]</scope>
    <source>
        <strain evidence="2 3">JSM 072002</strain>
    </source>
</reference>
<feature type="transmembrane region" description="Helical" evidence="1">
    <location>
        <begin position="12"/>
        <end position="31"/>
    </location>
</feature>
<evidence type="ECO:0000256" key="1">
    <source>
        <dbReference type="SAM" id="Phobius"/>
    </source>
</evidence>
<name>A0A0A5G7Q0_9BACI</name>
<keyword evidence="3" id="KW-1185">Reference proteome</keyword>
<gene>
    <name evidence="2" type="ORF">N784_13065</name>
</gene>
<proteinExistence type="predicted"/>
<evidence type="ECO:0000313" key="3">
    <source>
        <dbReference type="Proteomes" id="UP000030401"/>
    </source>
</evidence>
<sequence>MVIFIPNTLGEILQLNVLLFALFVFSYSIYVDRRKLKATKRMEEQVQRINGILDKDKVE</sequence>
<organism evidence="2 3">
    <name type="scientific">Pontibacillus litoralis JSM 072002</name>
    <dbReference type="NCBI Taxonomy" id="1385512"/>
    <lineage>
        <taxon>Bacteria</taxon>
        <taxon>Bacillati</taxon>
        <taxon>Bacillota</taxon>
        <taxon>Bacilli</taxon>
        <taxon>Bacillales</taxon>
        <taxon>Bacillaceae</taxon>
        <taxon>Pontibacillus</taxon>
    </lineage>
</organism>
<evidence type="ECO:0000313" key="2">
    <source>
        <dbReference type="EMBL" id="KGX88039.1"/>
    </source>
</evidence>
<dbReference type="Proteomes" id="UP000030401">
    <property type="component" value="Unassembled WGS sequence"/>
</dbReference>
<dbReference type="RefSeq" id="WP_036832995.1">
    <property type="nucleotide sequence ID" value="NZ_AVPG01000004.1"/>
</dbReference>
<dbReference type="AlphaFoldDB" id="A0A0A5G7Q0"/>
<accession>A0A0A5G7Q0</accession>